<protein>
    <recommendedName>
        <fullName evidence="6">phosphatidate cytidylyltransferase</fullName>
        <ecNumber evidence="6">2.7.7.41</ecNumber>
    </recommendedName>
    <alternativeName>
        <fullName evidence="16">CDP-diacylglycerol synthase</fullName>
    </alternativeName>
    <alternativeName>
        <fullName evidence="17">CDP-diglyceride pyrophosphorylase</fullName>
    </alternativeName>
    <alternativeName>
        <fullName evidence="18">CDP-diglyceride synthase</fullName>
    </alternativeName>
</protein>
<evidence type="ECO:0000256" key="15">
    <source>
        <dbReference type="ARBA" id="ARBA00023264"/>
    </source>
</evidence>
<dbReference type="AlphaFoldDB" id="A0ABD2NWD2"/>
<dbReference type="InterPro" id="IPR016720">
    <property type="entry name" value="PC_Trfase_euk"/>
</dbReference>
<dbReference type="EC" id="2.7.7.41" evidence="6"/>
<evidence type="ECO:0000313" key="20">
    <source>
        <dbReference type="EMBL" id="KAL3283048.1"/>
    </source>
</evidence>
<dbReference type="EMBL" id="JABFTP020000144">
    <property type="protein sequence ID" value="KAL3283048.1"/>
    <property type="molecule type" value="Genomic_DNA"/>
</dbReference>
<keyword evidence="14" id="KW-0594">Phospholipid biosynthesis</keyword>
<comment type="catalytic activity">
    <reaction evidence="1">
        <text>a 1,2-diacyl-sn-glycero-3-phosphate + CTP + H(+) = a CDP-1,2-diacyl-sn-glycerol + diphosphate</text>
        <dbReference type="Rhea" id="RHEA:16229"/>
        <dbReference type="ChEBI" id="CHEBI:15378"/>
        <dbReference type="ChEBI" id="CHEBI:33019"/>
        <dbReference type="ChEBI" id="CHEBI:37563"/>
        <dbReference type="ChEBI" id="CHEBI:58332"/>
        <dbReference type="ChEBI" id="CHEBI:58608"/>
        <dbReference type="EC" id="2.7.7.41"/>
    </reaction>
</comment>
<evidence type="ECO:0000256" key="4">
    <source>
        <dbReference type="ARBA" id="ARBA00005189"/>
    </source>
</evidence>
<evidence type="ECO:0000256" key="7">
    <source>
        <dbReference type="ARBA" id="ARBA00022516"/>
    </source>
</evidence>
<evidence type="ECO:0000256" key="11">
    <source>
        <dbReference type="ARBA" id="ARBA00022989"/>
    </source>
</evidence>
<evidence type="ECO:0000256" key="8">
    <source>
        <dbReference type="ARBA" id="ARBA00022679"/>
    </source>
</evidence>
<gene>
    <name evidence="20" type="ORF">HHI36_006206</name>
</gene>
<dbReference type="Proteomes" id="UP001516400">
    <property type="component" value="Unassembled WGS sequence"/>
</dbReference>
<comment type="subcellular location">
    <subcellularLocation>
        <location evidence="2">Membrane</location>
        <topology evidence="2">Multi-pass membrane protein</topology>
    </subcellularLocation>
</comment>
<keyword evidence="15" id="KW-1208">Phospholipid metabolism</keyword>
<organism evidence="20 21">
    <name type="scientific">Cryptolaemus montrouzieri</name>
    <dbReference type="NCBI Taxonomy" id="559131"/>
    <lineage>
        <taxon>Eukaryota</taxon>
        <taxon>Metazoa</taxon>
        <taxon>Ecdysozoa</taxon>
        <taxon>Arthropoda</taxon>
        <taxon>Hexapoda</taxon>
        <taxon>Insecta</taxon>
        <taxon>Pterygota</taxon>
        <taxon>Neoptera</taxon>
        <taxon>Endopterygota</taxon>
        <taxon>Coleoptera</taxon>
        <taxon>Polyphaga</taxon>
        <taxon>Cucujiformia</taxon>
        <taxon>Coccinelloidea</taxon>
        <taxon>Coccinellidae</taxon>
        <taxon>Scymninae</taxon>
        <taxon>Scymnini</taxon>
        <taxon>Cryptolaemus</taxon>
    </lineage>
</organism>
<evidence type="ECO:0000256" key="19">
    <source>
        <dbReference type="SAM" id="Phobius"/>
    </source>
</evidence>
<accession>A0ABD2NWD2</accession>
<name>A0ABD2NWD2_9CUCU</name>
<keyword evidence="21" id="KW-1185">Reference proteome</keyword>
<evidence type="ECO:0000256" key="2">
    <source>
        <dbReference type="ARBA" id="ARBA00004141"/>
    </source>
</evidence>
<sequence>MDLLSSNAVSRLLNSAFVTKYTKRLSETTISQDGKKVQNWKQRITFGSVLAGFKRAINIKDFSNTIPGHGGIVDRFDCEFLMAIFVFVYMSTFVKYSKFKNCTEK</sequence>
<evidence type="ECO:0000313" key="21">
    <source>
        <dbReference type="Proteomes" id="UP001516400"/>
    </source>
</evidence>
<evidence type="ECO:0000256" key="16">
    <source>
        <dbReference type="ARBA" id="ARBA00029893"/>
    </source>
</evidence>
<evidence type="ECO:0000256" key="3">
    <source>
        <dbReference type="ARBA" id="ARBA00005119"/>
    </source>
</evidence>
<feature type="transmembrane region" description="Helical" evidence="19">
    <location>
        <begin position="80"/>
        <end position="97"/>
    </location>
</feature>
<proteinExistence type="inferred from homology"/>
<comment type="pathway">
    <text evidence="4">Lipid metabolism.</text>
</comment>
<reference evidence="20 21" key="1">
    <citation type="journal article" date="2021" name="BMC Biol.">
        <title>Horizontally acquired antibacterial genes associated with adaptive radiation of ladybird beetles.</title>
        <authorList>
            <person name="Li H.S."/>
            <person name="Tang X.F."/>
            <person name="Huang Y.H."/>
            <person name="Xu Z.Y."/>
            <person name="Chen M.L."/>
            <person name="Du X.Y."/>
            <person name="Qiu B.Y."/>
            <person name="Chen P.T."/>
            <person name="Zhang W."/>
            <person name="Slipinski A."/>
            <person name="Escalona H.E."/>
            <person name="Waterhouse R.M."/>
            <person name="Zwick A."/>
            <person name="Pang H."/>
        </authorList>
    </citation>
    <scope>NUCLEOTIDE SEQUENCE [LARGE SCALE GENOMIC DNA]</scope>
    <source>
        <strain evidence="20">SYSU2018</strain>
    </source>
</reference>
<evidence type="ECO:0000256" key="1">
    <source>
        <dbReference type="ARBA" id="ARBA00001698"/>
    </source>
</evidence>
<evidence type="ECO:0000256" key="13">
    <source>
        <dbReference type="ARBA" id="ARBA00023136"/>
    </source>
</evidence>
<keyword evidence="9 19" id="KW-0812">Transmembrane</keyword>
<evidence type="ECO:0000256" key="5">
    <source>
        <dbReference type="ARBA" id="ARBA00010185"/>
    </source>
</evidence>
<keyword evidence="11 19" id="KW-1133">Transmembrane helix</keyword>
<keyword evidence="7" id="KW-0444">Lipid biosynthesis</keyword>
<dbReference type="PANTHER" id="PTHR13773">
    <property type="entry name" value="PHOSPHATIDATE CYTIDYLYLTRANSFERASE"/>
    <property type="match status" value="1"/>
</dbReference>
<dbReference type="Pfam" id="PF01148">
    <property type="entry name" value="CTP_transf_1"/>
    <property type="match status" value="1"/>
</dbReference>
<dbReference type="GO" id="GO:0008654">
    <property type="term" value="P:phospholipid biosynthetic process"/>
    <property type="evidence" value="ECO:0007669"/>
    <property type="project" value="UniProtKB-KW"/>
</dbReference>
<evidence type="ECO:0000256" key="14">
    <source>
        <dbReference type="ARBA" id="ARBA00023209"/>
    </source>
</evidence>
<dbReference type="PANTHER" id="PTHR13773:SF8">
    <property type="entry name" value="PHOSPHATIDATE CYTIDYLYLTRANSFERASE, PHOTORECEPTOR-SPECIFIC"/>
    <property type="match status" value="1"/>
</dbReference>
<evidence type="ECO:0000256" key="17">
    <source>
        <dbReference type="ARBA" id="ARBA00032396"/>
    </source>
</evidence>
<keyword evidence="12" id="KW-0443">Lipid metabolism</keyword>
<comment type="pathway">
    <text evidence="3">Phospholipid metabolism; CDP-diacylglycerol biosynthesis; CDP-diacylglycerol from sn-glycerol 3-phosphate: step 3/3.</text>
</comment>
<comment type="caution">
    <text evidence="20">The sequence shown here is derived from an EMBL/GenBank/DDBJ whole genome shotgun (WGS) entry which is preliminary data.</text>
</comment>
<dbReference type="GO" id="GO:0016020">
    <property type="term" value="C:membrane"/>
    <property type="evidence" value="ECO:0007669"/>
    <property type="project" value="UniProtKB-SubCell"/>
</dbReference>
<keyword evidence="10" id="KW-0548">Nucleotidyltransferase</keyword>
<keyword evidence="8" id="KW-0808">Transferase</keyword>
<evidence type="ECO:0000256" key="10">
    <source>
        <dbReference type="ARBA" id="ARBA00022695"/>
    </source>
</evidence>
<evidence type="ECO:0000256" key="18">
    <source>
        <dbReference type="ARBA" id="ARBA00033406"/>
    </source>
</evidence>
<evidence type="ECO:0000256" key="12">
    <source>
        <dbReference type="ARBA" id="ARBA00023098"/>
    </source>
</evidence>
<dbReference type="GO" id="GO:0004605">
    <property type="term" value="F:phosphatidate cytidylyltransferase activity"/>
    <property type="evidence" value="ECO:0007669"/>
    <property type="project" value="UniProtKB-EC"/>
</dbReference>
<keyword evidence="13 19" id="KW-0472">Membrane</keyword>
<evidence type="ECO:0000256" key="9">
    <source>
        <dbReference type="ARBA" id="ARBA00022692"/>
    </source>
</evidence>
<comment type="similarity">
    <text evidence="5">Belongs to the CDS family.</text>
</comment>
<evidence type="ECO:0000256" key="6">
    <source>
        <dbReference type="ARBA" id="ARBA00012487"/>
    </source>
</evidence>